<keyword evidence="2" id="KW-1185">Reference proteome</keyword>
<sequence>MNSKAARVCTQLRNFSTVCFFQEEPDTMPRTLLRNDQWERIKDLLHHPRHALIIHARADVGDGKRVLDVTKRLSHGSIYSLQSADLLIAGGNANWAIDAQRQNYWVSSWPRHLNSLPPSAHS</sequence>
<dbReference type="STRING" id="1742973.COMA2_40256"/>
<evidence type="ECO:0000313" key="2">
    <source>
        <dbReference type="Proteomes" id="UP000198736"/>
    </source>
</evidence>
<dbReference type="Proteomes" id="UP000198736">
    <property type="component" value="Unassembled WGS sequence"/>
</dbReference>
<accession>A0A0S4LKW3</accession>
<evidence type="ECO:0000313" key="1">
    <source>
        <dbReference type="EMBL" id="CUS38231.1"/>
    </source>
</evidence>
<name>A0A0S4LKW3_9BACT</name>
<reference evidence="2" key="1">
    <citation type="submission" date="2015-10" db="EMBL/GenBank/DDBJ databases">
        <authorList>
            <person name="Luecker S."/>
            <person name="Luecker S."/>
        </authorList>
    </citation>
    <scope>NUCLEOTIDE SEQUENCE [LARGE SCALE GENOMIC DNA]</scope>
</reference>
<gene>
    <name evidence="1" type="ORF">COMA2_40256</name>
</gene>
<proteinExistence type="predicted"/>
<dbReference type="EMBL" id="CZPZ01000031">
    <property type="protein sequence ID" value="CUS38231.1"/>
    <property type="molecule type" value="Genomic_DNA"/>
</dbReference>
<dbReference type="AlphaFoldDB" id="A0A0S4LKW3"/>
<protein>
    <submittedName>
        <fullName evidence="1">Uncharacterized protein</fullName>
    </submittedName>
</protein>
<organism evidence="1 2">
    <name type="scientific">Candidatus Nitrospira nitrificans</name>
    <dbReference type="NCBI Taxonomy" id="1742973"/>
    <lineage>
        <taxon>Bacteria</taxon>
        <taxon>Pseudomonadati</taxon>
        <taxon>Nitrospirota</taxon>
        <taxon>Nitrospiria</taxon>
        <taxon>Nitrospirales</taxon>
        <taxon>Nitrospiraceae</taxon>
        <taxon>Nitrospira</taxon>
    </lineage>
</organism>